<keyword evidence="12" id="KW-1185">Reference proteome</keyword>
<organism evidence="11 12">
    <name type="scientific">Manihot esculenta</name>
    <name type="common">Cassava</name>
    <name type="synonym">Jatropha manihot</name>
    <dbReference type="NCBI Taxonomy" id="3983"/>
    <lineage>
        <taxon>Eukaryota</taxon>
        <taxon>Viridiplantae</taxon>
        <taxon>Streptophyta</taxon>
        <taxon>Embryophyta</taxon>
        <taxon>Tracheophyta</taxon>
        <taxon>Spermatophyta</taxon>
        <taxon>Magnoliopsida</taxon>
        <taxon>eudicotyledons</taxon>
        <taxon>Gunneridae</taxon>
        <taxon>Pentapetalae</taxon>
        <taxon>rosids</taxon>
        <taxon>fabids</taxon>
        <taxon>Malpighiales</taxon>
        <taxon>Euphorbiaceae</taxon>
        <taxon>Crotonoideae</taxon>
        <taxon>Manihoteae</taxon>
        <taxon>Manihot</taxon>
    </lineage>
</organism>
<accession>A0A2C9U918</accession>
<dbReference type="OMA" id="HIIQAPW"/>
<dbReference type="Pfam" id="PF04535">
    <property type="entry name" value="CASP_dom"/>
    <property type="match status" value="1"/>
</dbReference>
<dbReference type="Gramene" id="Manes.17G121200.1.v8.1">
    <property type="protein sequence ID" value="Manes.17G121200.1.v8.1.CDS"/>
    <property type="gene ID" value="Manes.17G121200.v8.1"/>
</dbReference>
<dbReference type="PANTHER" id="PTHR33573:SF38">
    <property type="entry name" value="CASP-LIKE PROTEIN 4A1"/>
    <property type="match status" value="1"/>
</dbReference>
<reference evidence="12" key="1">
    <citation type="journal article" date="2016" name="Nat. Biotechnol.">
        <title>Sequencing wild and cultivated cassava and related species reveals extensive interspecific hybridization and genetic diversity.</title>
        <authorList>
            <person name="Bredeson J.V."/>
            <person name="Lyons J.B."/>
            <person name="Prochnik S.E."/>
            <person name="Wu G.A."/>
            <person name="Ha C.M."/>
            <person name="Edsinger-Gonzales E."/>
            <person name="Grimwood J."/>
            <person name="Schmutz J."/>
            <person name="Rabbi I.Y."/>
            <person name="Egesi C."/>
            <person name="Nauluvula P."/>
            <person name="Lebot V."/>
            <person name="Ndunguru J."/>
            <person name="Mkamilo G."/>
            <person name="Bart R.S."/>
            <person name="Setter T.L."/>
            <person name="Gleadow R.M."/>
            <person name="Kulakow P."/>
            <person name="Ferguson M.E."/>
            <person name="Rounsley S."/>
            <person name="Rokhsar D.S."/>
        </authorList>
    </citation>
    <scope>NUCLEOTIDE SEQUENCE [LARGE SCALE GENOMIC DNA]</scope>
    <source>
        <strain evidence="12">cv. AM560-2</strain>
    </source>
</reference>
<evidence type="ECO:0000256" key="7">
    <source>
        <dbReference type="ARBA" id="ARBA00023136"/>
    </source>
</evidence>
<evidence type="ECO:0000313" key="12">
    <source>
        <dbReference type="Proteomes" id="UP000091857"/>
    </source>
</evidence>
<dbReference type="InterPro" id="IPR006702">
    <property type="entry name" value="CASP_dom"/>
</dbReference>
<evidence type="ECO:0000259" key="10">
    <source>
        <dbReference type="Pfam" id="PF04535"/>
    </source>
</evidence>
<comment type="subcellular location">
    <subcellularLocation>
        <location evidence="1 8">Cell membrane</location>
        <topology evidence="1 8">Multi-pass membrane protein</topology>
    </subcellularLocation>
</comment>
<feature type="compositionally biased region" description="Pro residues" evidence="9">
    <location>
        <begin position="64"/>
        <end position="73"/>
    </location>
</feature>
<evidence type="ECO:0000256" key="4">
    <source>
        <dbReference type="ARBA" id="ARBA00022475"/>
    </source>
</evidence>
<feature type="compositionally biased region" description="Polar residues" evidence="9">
    <location>
        <begin position="115"/>
        <end position="125"/>
    </location>
</feature>
<feature type="compositionally biased region" description="Basic and acidic residues" evidence="9">
    <location>
        <begin position="13"/>
        <end position="24"/>
    </location>
</feature>
<name>A0A2C9U918_MANES</name>
<feature type="transmembrane region" description="Helical" evidence="8">
    <location>
        <begin position="313"/>
        <end position="334"/>
    </location>
</feature>
<feature type="transmembrane region" description="Helical" evidence="8">
    <location>
        <begin position="192"/>
        <end position="212"/>
    </location>
</feature>
<keyword evidence="7 8" id="KW-0472">Membrane</keyword>
<comment type="subunit">
    <text evidence="3 8">Homodimer and heterodimers.</text>
</comment>
<dbReference type="STRING" id="3983.A0A2C9U918"/>
<evidence type="ECO:0000256" key="6">
    <source>
        <dbReference type="ARBA" id="ARBA00022989"/>
    </source>
</evidence>
<feature type="compositionally biased region" description="Polar residues" evidence="9">
    <location>
        <begin position="1"/>
        <end position="12"/>
    </location>
</feature>
<feature type="region of interest" description="Disordered" evidence="9">
    <location>
        <begin position="1"/>
        <end position="140"/>
    </location>
</feature>
<keyword evidence="5 8" id="KW-0812">Transmembrane</keyword>
<dbReference type="PANTHER" id="PTHR33573">
    <property type="entry name" value="CASP-LIKE PROTEIN 4A4"/>
    <property type="match status" value="1"/>
</dbReference>
<evidence type="ECO:0000256" key="1">
    <source>
        <dbReference type="ARBA" id="ARBA00004651"/>
    </source>
</evidence>
<gene>
    <name evidence="11" type="ORF">MANES_17G121200v8</name>
</gene>
<dbReference type="EMBL" id="CM004403">
    <property type="protein sequence ID" value="OAY25809.1"/>
    <property type="molecule type" value="Genomic_DNA"/>
</dbReference>
<comment type="caution">
    <text evidence="8">Lacks conserved residue(s) required for the propagation of feature annotation.</text>
</comment>
<evidence type="ECO:0000313" key="11">
    <source>
        <dbReference type="EMBL" id="OAY25809.1"/>
    </source>
</evidence>
<feature type="compositionally biased region" description="Acidic residues" evidence="9">
    <location>
        <begin position="25"/>
        <end position="37"/>
    </location>
</feature>
<evidence type="ECO:0000256" key="2">
    <source>
        <dbReference type="ARBA" id="ARBA00007651"/>
    </source>
</evidence>
<protein>
    <recommendedName>
        <fullName evidence="8">CASP-like protein</fullName>
    </recommendedName>
</protein>
<evidence type="ECO:0000256" key="9">
    <source>
        <dbReference type="SAM" id="MobiDB-lite"/>
    </source>
</evidence>
<proteinExistence type="inferred from homology"/>
<dbReference type="OrthoDB" id="672180at2759"/>
<keyword evidence="6 8" id="KW-1133">Transmembrane helix</keyword>
<evidence type="ECO:0000256" key="5">
    <source>
        <dbReference type="ARBA" id="ARBA00022692"/>
    </source>
</evidence>
<keyword evidence="4 8" id="KW-1003">Cell membrane</keyword>
<sequence length="339" mass="38130">MKTQENYQQQHSHVQEDDHDHQLPEEEEEEEEEEEPQLQELEKQRNHPIPIPLPVTMHYSSSSSPPPKPPPKLPSSRFDSPIRSSDHSSLSHGYVFSHAQLNQSKYESPPEDQISHSYVFSSSPDVNPVKPSSPPLPEAAAVPVSKVGSETQDDEVVKSVEDGVVGRGGSSRRRANFSISGKKREVTKRKTLLGFRFFGLVFCLASFSIMAADKNQGWALDSFHRYKEFRYCMSVNVMGFAYSGLQVYDLANSLAAGKLVSQNQLRYYLDFSLDQILTYLLLSSSSSATFRFEEWESNWGKDKFPAMARSSVVLSYLAFIAFALCSLISGHTLFTPKSM</sequence>
<dbReference type="Proteomes" id="UP000091857">
    <property type="component" value="Chromosome 17"/>
</dbReference>
<comment type="similarity">
    <text evidence="2 8">Belongs to the Casparian strip membrane proteins (CASP) family.</text>
</comment>
<evidence type="ECO:0000256" key="8">
    <source>
        <dbReference type="RuleBase" id="RU361233"/>
    </source>
</evidence>
<evidence type="ECO:0000256" key="3">
    <source>
        <dbReference type="ARBA" id="ARBA00011489"/>
    </source>
</evidence>
<feature type="domain" description="Casparian strip membrane protein" evidence="10">
    <location>
        <begin position="189"/>
        <end position="321"/>
    </location>
</feature>
<comment type="caution">
    <text evidence="11">The sequence shown here is derived from an EMBL/GenBank/DDBJ whole genome shotgun (WGS) entry which is preliminary data.</text>
</comment>
<dbReference type="AlphaFoldDB" id="A0A2C9U918"/>
<dbReference type="GO" id="GO:0005886">
    <property type="term" value="C:plasma membrane"/>
    <property type="evidence" value="ECO:0007669"/>
    <property type="project" value="UniProtKB-SubCell"/>
</dbReference>